<dbReference type="Pfam" id="PF13167">
    <property type="entry name" value="GTP-bdg_N"/>
    <property type="match status" value="1"/>
</dbReference>
<comment type="subunit">
    <text evidence="6">Monomer. Associates with the 50S ribosomal subunit.</text>
</comment>
<feature type="binding site" evidence="7">
    <location>
        <begin position="196"/>
        <end position="203"/>
    </location>
    <ligand>
        <name>GTP</name>
        <dbReference type="ChEBI" id="CHEBI:37565"/>
    </ligand>
</feature>
<name>A0A9E7DIR5_9FIRM</name>
<feature type="binding site" evidence="7">
    <location>
        <begin position="249"/>
        <end position="252"/>
    </location>
    <ligand>
        <name>GTP</name>
        <dbReference type="ChEBI" id="CHEBI:37565"/>
    </ligand>
</feature>
<gene>
    <name evidence="6 11" type="primary">hflX</name>
    <name evidence="11" type="ORF">M1R53_05045</name>
</gene>
<dbReference type="GO" id="GO:0043022">
    <property type="term" value="F:ribosome binding"/>
    <property type="evidence" value="ECO:0007669"/>
    <property type="project" value="TreeGrafter"/>
</dbReference>
<dbReference type="EMBL" id="CP096649">
    <property type="protein sequence ID" value="UQK58609.1"/>
    <property type="molecule type" value="Genomic_DNA"/>
</dbReference>
<dbReference type="InterPro" id="IPR027417">
    <property type="entry name" value="P-loop_NTPase"/>
</dbReference>
<comment type="function">
    <text evidence="6">GTPase that associates with the 50S ribosomal subunit and may have a role during protein synthesis or ribosome biogenesis.</text>
</comment>
<dbReference type="PANTHER" id="PTHR10229">
    <property type="entry name" value="GTP-BINDING PROTEIN HFLX"/>
    <property type="match status" value="1"/>
</dbReference>
<keyword evidence="9" id="KW-0175">Coiled coil</keyword>
<evidence type="ECO:0000256" key="4">
    <source>
        <dbReference type="ARBA" id="ARBA00022842"/>
    </source>
</evidence>
<evidence type="ECO:0000256" key="8">
    <source>
        <dbReference type="PIRSR" id="PIRSR006809-2"/>
    </source>
</evidence>
<dbReference type="GO" id="GO:0046872">
    <property type="term" value="F:metal ion binding"/>
    <property type="evidence" value="ECO:0007669"/>
    <property type="project" value="UniProtKB-KW"/>
</dbReference>
<dbReference type="AlphaFoldDB" id="A0A9E7DIR5"/>
<feature type="binding site" evidence="7">
    <location>
        <begin position="338"/>
        <end position="340"/>
    </location>
    <ligand>
        <name>GTP</name>
        <dbReference type="ChEBI" id="CHEBI:37565"/>
    </ligand>
</feature>
<dbReference type="InterPro" id="IPR006073">
    <property type="entry name" value="GTP-bd"/>
</dbReference>
<dbReference type="Pfam" id="PF01926">
    <property type="entry name" value="MMR_HSR1"/>
    <property type="match status" value="1"/>
</dbReference>
<dbReference type="InterPro" id="IPR042108">
    <property type="entry name" value="GTPase_HflX_N_sf"/>
</dbReference>
<evidence type="ECO:0000256" key="3">
    <source>
        <dbReference type="ARBA" id="ARBA00022741"/>
    </source>
</evidence>
<evidence type="ECO:0000313" key="11">
    <source>
        <dbReference type="EMBL" id="UQK58609.1"/>
    </source>
</evidence>
<dbReference type="FunFam" id="3.40.50.11060:FF:000001">
    <property type="entry name" value="GTPase HflX"/>
    <property type="match status" value="1"/>
</dbReference>
<feature type="binding site" evidence="8">
    <location>
        <position position="203"/>
    </location>
    <ligand>
        <name>Mg(2+)</name>
        <dbReference type="ChEBI" id="CHEBI:18420"/>
    </ligand>
</feature>
<dbReference type="Proteomes" id="UP000831151">
    <property type="component" value="Chromosome"/>
</dbReference>
<dbReference type="KEGG" id="fms:M1R53_05045"/>
<accession>A0A9E7DIR5</accession>
<reference evidence="11" key="1">
    <citation type="submission" date="2022-04" db="EMBL/GenBank/DDBJ databases">
        <title>Complete genome sequences of Ezakiella coagulans and Fenollaria massiliensis.</title>
        <authorList>
            <person name="France M.T."/>
            <person name="Clifford J."/>
            <person name="Narina S."/>
            <person name="Rutt L."/>
            <person name="Ravel J."/>
        </authorList>
    </citation>
    <scope>NUCLEOTIDE SEQUENCE</scope>
    <source>
        <strain evidence="11">C0061C2</strain>
    </source>
</reference>
<protein>
    <recommendedName>
        <fullName evidence="6">GTPase HflX</fullName>
    </recommendedName>
    <alternativeName>
        <fullName evidence="6">GTP-binding protein HflX</fullName>
    </alternativeName>
</protein>
<dbReference type="InterPro" id="IPR030394">
    <property type="entry name" value="G_HFLX_dom"/>
</dbReference>
<comment type="subcellular location">
    <subcellularLocation>
        <location evidence="6">Cytoplasm</location>
    </subcellularLocation>
    <text evidence="6">May associate with membranes.</text>
</comment>
<dbReference type="NCBIfam" id="TIGR03156">
    <property type="entry name" value="GTP_HflX"/>
    <property type="match status" value="1"/>
</dbReference>
<dbReference type="Gene3D" id="6.10.250.2860">
    <property type="match status" value="1"/>
</dbReference>
<dbReference type="GO" id="GO:0005737">
    <property type="term" value="C:cytoplasm"/>
    <property type="evidence" value="ECO:0007669"/>
    <property type="project" value="UniProtKB-SubCell"/>
</dbReference>
<dbReference type="PIRSF" id="PIRSF006809">
    <property type="entry name" value="GTP-binding_hflX_prd"/>
    <property type="match status" value="1"/>
</dbReference>
<keyword evidence="1 6" id="KW-0963">Cytoplasm</keyword>
<dbReference type="InterPro" id="IPR025121">
    <property type="entry name" value="GTPase_HflX_N"/>
</dbReference>
<keyword evidence="5 6" id="KW-0342">GTP-binding</keyword>
<feature type="binding site" evidence="7">
    <location>
        <begin position="315"/>
        <end position="318"/>
    </location>
    <ligand>
        <name>GTP</name>
        <dbReference type="ChEBI" id="CHEBI:37565"/>
    </ligand>
</feature>
<dbReference type="InterPro" id="IPR016496">
    <property type="entry name" value="GTPase_HflX"/>
</dbReference>
<dbReference type="Pfam" id="PF16360">
    <property type="entry name" value="GTP-bdg_M"/>
    <property type="match status" value="1"/>
</dbReference>
<feature type="coiled-coil region" evidence="9">
    <location>
        <begin position="149"/>
        <end position="186"/>
    </location>
</feature>
<feature type="binding site" evidence="8">
    <location>
        <position position="229"/>
    </location>
    <ligand>
        <name>Mg(2+)</name>
        <dbReference type="ChEBI" id="CHEBI:18420"/>
    </ligand>
</feature>
<keyword evidence="4 8" id="KW-0460">Magnesium</keyword>
<keyword evidence="3 6" id="KW-0547">Nucleotide-binding</keyword>
<proteinExistence type="inferred from homology"/>
<organism evidence="11 12">
    <name type="scientific">Fenollaria massiliensis</name>
    <dbReference type="NCBI Taxonomy" id="938288"/>
    <lineage>
        <taxon>Bacteria</taxon>
        <taxon>Bacillati</taxon>
        <taxon>Bacillota</taxon>
        <taxon>Clostridia</taxon>
        <taxon>Eubacteriales</taxon>
        <taxon>Fenollaria</taxon>
    </lineage>
</organism>
<evidence type="ECO:0000259" key="10">
    <source>
        <dbReference type="PROSITE" id="PS51705"/>
    </source>
</evidence>
<evidence type="ECO:0000256" key="6">
    <source>
        <dbReference type="HAMAP-Rule" id="MF_00900"/>
    </source>
</evidence>
<comment type="cofactor">
    <cofactor evidence="8">
        <name>Mg(2+)</name>
        <dbReference type="ChEBI" id="CHEBI:18420"/>
    </cofactor>
</comment>
<evidence type="ECO:0000256" key="5">
    <source>
        <dbReference type="ARBA" id="ARBA00023134"/>
    </source>
</evidence>
<sequence length="414" mass="47388">MERAIIYTIEFDSKTDEYLDELEALLEACDAEAIVRVKQSKDVLNPRYYMGKGKLDEIKTLIEANDIDLLVVNDELSGVQTRNLEDELDIKVVDRTNLILDIFALRAETVEAKLQVELAQLSYRLPRLVGMNNYLSREGGGIGTRGPGEQKLETDRRHIQEQIDRIKNKLKEAQKSRDNISKKRNESDVPYVSIIGYTNCGKSTILNSMIRLSESGAKEVLAKDMLFATLQTFVRQIKFSSGSEFIASDTVGFVSNLPTKLVEAFKGTLEELKYADLILHVVDISDENMHLQIETTLDLMKSLGLMDKKVLRVYNKVDKLDEHRRSSLKDAEDTIYISAKNDDDVKKLIDKIEAIIKEDYKEVTMRLAFKDSAIIDRLKKSYAVEVTKYDEASMYIKVKLSQKDYNKYKEYVCE</sequence>
<dbReference type="Gene3D" id="3.40.50.11060">
    <property type="entry name" value="GTPase HflX, N-terminal domain"/>
    <property type="match status" value="1"/>
</dbReference>
<dbReference type="PRINTS" id="PR00326">
    <property type="entry name" value="GTP1OBG"/>
</dbReference>
<feature type="domain" description="Hflx-type G" evidence="10">
    <location>
        <begin position="190"/>
        <end position="360"/>
    </location>
</feature>
<dbReference type="GO" id="GO:0005525">
    <property type="term" value="F:GTP binding"/>
    <property type="evidence" value="ECO:0007669"/>
    <property type="project" value="UniProtKB-UniRule"/>
</dbReference>
<dbReference type="GO" id="GO:0003924">
    <property type="term" value="F:GTPase activity"/>
    <property type="evidence" value="ECO:0007669"/>
    <property type="project" value="UniProtKB-UniRule"/>
</dbReference>
<keyword evidence="12" id="KW-1185">Reference proteome</keyword>
<evidence type="ECO:0000256" key="9">
    <source>
        <dbReference type="SAM" id="Coils"/>
    </source>
</evidence>
<evidence type="ECO:0000313" key="12">
    <source>
        <dbReference type="Proteomes" id="UP000831151"/>
    </source>
</evidence>
<dbReference type="RefSeq" id="WP_019213736.1">
    <property type="nucleotide sequence ID" value="NZ_CP096649.1"/>
</dbReference>
<dbReference type="PROSITE" id="PS51705">
    <property type="entry name" value="G_HFLX"/>
    <property type="match status" value="1"/>
</dbReference>
<dbReference type="PANTHER" id="PTHR10229:SF0">
    <property type="entry name" value="GTP-BINDING PROTEIN 6-RELATED"/>
    <property type="match status" value="1"/>
</dbReference>
<comment type="similarity">
    <text evidence="6">Belongs to the TRAFAC class OBG-HflX-like GTPase superfamily. HflX GTPase family.</text>
</comment>
<dbReference type="InterPro" id="IPR032305">
    <property type="entry name" value="GTP-bd_M"/>
</dbReference>
<dbReference type="HAMAP" id="MF_00900">
    <property type="entry name" value="GTPase_HflX"/>
    <property type="match status" value="1"/>
</dbReference>
<dbReference type="Gene3D" id="3.40.50.300">
    <property type="entry name" value="P-loop containing nucleotide triphosphate hydrolases"/>
    <property type="match status" value="1"/>
</dbReference>
<keyword evidence="2 8" id="KW-0479">Metal-binding</keyword>
<dbReference type="CDD" id="cd01878">
    <property type="entry name" value="HflX"/>
    <property type="match status" value="1"/>
</dbReference>
<dbReference type="SUPFAM" id="SSF52540">
    <property type="entry name" value="P-loop containing nucleoside triphosphate hydrolases"/>
    <property type="match status" value="1"/>
</dbReference>
<evidence type="ECO:0000256" key="7">
    <source>
        <dbReference type="PIRSR" id="PIRSR006809-1"/>
    </source>
</evidence>
<evidence type="ECO:0000256" key="2">
    <source>
        <dbReference type="ARBA" id="ARBA00022723"/>
    </source>
</evidence>
<evidence type="ECO:0000256" key="1">
    <source>
        <dbReference type="ARBA" id="ARBA00022490"/>
    </source>
</evidence>